<feature type="transmembrane region" description="Helical" evidence="8">
    <location>
        <begin position="68"/>
        <end position="86"/>
    </location>
</feature>
<gene>
    <name evidence="8 10" type="primary">mntP</name>
    <name evidence="10" type="ORF">FGL86_00355</name>
</gene>
<feature type="chain" id="PRO_5023123040" description="Putative manganese efflux pump MntP" evidence="9">
    <location>
        <begin position="20"/>
        <end position="191"/>
    </location>
</feature>
<comment type="similarity">
    <text evidence="8">Belongs to the MntP (TC 9.B.29) family.</text>
</comment>
<keyword evidence="7 8" id="KW-0464">Manganese</keyword>
<evidence type="ECO:0000256" key="5">
    <source>
        <dbReference type="ARBA" id="ARBA00023065"/>
    </source>
</evidence>
<feature type="transmembrane region" description="Helical" evidence="8">
    <location>
        <begin position="106"/>
        <end position="129"/>
    </location>
</feature>
<comment type="subcellular location">
    <subcellularLocation>
        <location evidence="8">Cell membrane</location>
        <topology evidence="8">Multi-pass membrane protein</topology>
    </subcellularLocation>
</comment>
<proteinExistence type="inferred from homology"/>
<feature type="transmembrane region" description="Helical" evidence="8">
    <location>
        <begin position="135"/>
        <end position="156"/>
    </location>
</feature>
<dbReference type="AlphaFoldDB" id="A0A5B8SS93"/>
<keyword evidence="6 8" id="KW-0472">Membrane</keyword>
<feature type="signal peptide" evidence="9">
    <location>
        <begin position="1"/>
        <end position="19"/>
    </location>
</feature>
<evidence type="ECO:0000256" key="9">
    <source>
        <dbReference type="SAM" id="SignalP"/>
    </source>
</evidence>
<evidence type="ECO:0000256" key="6">
    <source>
        <dbReference type="ARBA" id="ARBA00023136"/>
    </source>
</evidence>
<dbReference type="Proteomes" id="UP000321272">
    <property type="component" value="Chromosome"/>
</dbReference>
<evidence type="ECO:0000256" key="3">
    <source>
        <dbReference type="ARBA" id="ARBA00022692"/>
    </source>
</evidence>
<keyword evidence="1 8" id="KW-0813">Transport</keyword>
<evidence type="ECO:0000313" key="10">
    <source>
        <dbReference type="EMBL" id="QEA37670.1"/>
    </source>
</evidence>
<keyword evidence="5 8" id="KW-0406">Ion transport</keyword>
<dbReference type="Pfam" id="PF02659">
    <property type="entry name" value="Mntp"/>
    <property type="match status" value="1"/>
</dbReference>
<dbReference type="GO" id="GO:0005886">
    <property type="term" value="C:plasma membrane"/>
    <property type="evidence" value="ECO:0007669"/>
    <property type="project" value="UniProtKB-SubCell"/>
</dbReference>
<keyword evidence="9" id="KW-0732">Signal</keyword>
<keyword evidence="2 8" id="KW-1003">Cell membrane</keyword>
<protein>
    <recommendedName>
        <fullName evidence="8">Putative manganese efflux pump MntP</fullName>
    </recommendedName>
</protein>
<dbReference type="GO" id="GO:0005384">
    <property type="term" value="F:manganese ion transmembrane transporter activity"/>
    <property type="evidence" value="ECO:0007669"/>
    <property type="project" value="UniProtKB-UniRule"/>
</dbReference>
<evidence type="ECO:0000256" key="2">
    <source>
        <dbReference type="ARBA" id="ARBA00022475"/>
    </source>
</evidence>
<evidence type="ECO:0000256" key="8">
    <source>
        <dbReference type="HAMAP-Rule" id="MF_01521"/>
    </source>
</evidence>
<organism evidence="10 11">
    <name type="scientific">Pistricoccus aurantiacus</name>
    <dbReference type="NCBI Taxonomy" id="1883414"/>
    <lineage>
        <taxon>Bacteria</taxon>
        <taxon>Pseudomonadati</taxon>
        <taxon>Pseudomonadota</taxon>
        <taxon>Gammaproteobacteria</taxon>
        <taxon>Oceanospirillales</taxon>
        <taxon>Halomonadaceae</taxon>
        <taxon>Pistricoccus</taxon>
    </lineage>
</organism>
<comment type="function">
    <text evidence="8">Probably functions as a manganese efflux pump.</text>
</comment>
<dbReference type="OrthoDB" id="9811590at2"/>
<dbReference type="InterPro" id="IPR022929">
    <property type="entry name" value="Put_MntP"/>
</dbReference>
<dbReference type="InterPro" id="IPR003810">
    <property type="entry name" value="Mntp/YtaF"/>
</dbReference>
<dbReference type="KEGG" id="paur:FGL86_00355"/>
<reference evidence="10 11" key="1">
    <citation type="submission" date="2019-06" db="EMBL/GenBank/DDBJ databases">
        <title>Genome analyses of bacteria isolated from kimchi.</title>
        <authorList>
            <person name="Lee S."/>
            <person name="Ahn S."/>
            <person name="Roh S."/>
        </authorList>
    </citation>
    <scope>NUCLEOTIDE SEQUENCE [LARGE SCALE GENOMIC DNA]</scope>
    <source>
        <strain evidence="10 11">CBA4606</strain>
    </source>
</reference>
<keyword evidence="3 8" id="KW-0812">Transmembrane</keyword>
<evidence type="ECO:0000256" key="1">
    <source>
        <dbReference type="ARBA" id="ARBA00022448"/>
    </source>
</evidence>
<accession>A0A5B8SS93</accession>
<dbReference type="NCBIfam" id="NF008546">
    <property type="entry name" value="PRK11469.1"/>
    <property type="match status" value="1"/>
</dbReference>
<dbReference type="RefSeq" id="WP_147182738.1">
    <property type="nucleotide sequence ID" value="NZ_CP042382.1"/>
</dbReference>
<evidence type="ECO:0000256" key="7">
    <source>
        <dbReference type="ARBA" id="ARBA00023211"/>
    </source>
</evidence>
<evidence type="ECO:0000256" key="4">
    <source>
        <dbReference type="ARBA" id="ARBA00022989"/>
    </source>
</evidence>
<dbReference type="EMBL" id="CP042382">
    <property type="protein sequence ID" value="QEA37670.1"/>
    <property type="molecule type" value="Genomic_DNA"/>
</dbReference>
<comment type="caution">
    <text evidence="8">Lacks conserved residue(s) required for the propagation of feature annotation.</text>
</comment>
<dbReference type="HAMAP" id="MF_01521">
    <property type="entry name" value="MntP_pump"/>
    <property type="match status" value="1"/>
</dbReference>
<name>A0A5B8SS93_9GAMM</name>
<dbReference type="PANTHER" id="PTHR35529">
    <property type="entry name" value="MANGANESE EFFLUX PUMP MNTP-RELATED"/>
    <property type="match status" value="1"/>
</dbReference>
<dbReference type="PANTHER" id="PTHR35529:SF1">
    <property type="entry name" value="MANGANESE EFFLUX PUMP MNTP-RELATED"/>
    <property type="match status" value="1"/>
</dbReference>
<sequence>MSLLSTTLLAFSMSTDAFAAAIGKGATLEHPRFREALRTGLLFGVIEGTTPLIGWVLGYGASRYIVNWDHWVIFAILLLLGGRMILAGLTASEPAVTSASPRRHNWWLLAATAVATSIDALAVGIGLAFIDDINILVTALAIGLATTLMATIGVMLGKRLGALIGRRAELLGGLILIGIGTSILFDHLGIW</sequence>
<feature type="transmembrane region" description="Helical" evidence="8">
    <location>
        <begin position="168"/>
        <end position="185"/>
    </location>
</feature>
<keyword evidence="11" id="KW-1185">Reference proteome</keyword>
<evidence type="ECO:0000313" key="11">
    <source>
        <dbReference type="Proteomes" id="UP000321272"/>
    </source>
</evidence>
<keyword evidence="4 8" id="KW-1133">Transmembrane helix</keyword>